<keyword evidence="8" id="KW-1185">Reference proteome</keyword>
<feature type="transmembrane region" description="Helical" evidence="6">
    <location>
        <begin position="511"/>
        <end position="537"/>
    </location>
</feature>
<dbReference type="EMBL" id="OZ075123">
    <property type="protein sequence ID" value="CAL4914571.1"/>
    <property type="molecule type" value="Genomic_DNA"/>
</dbReference>
<keyword evidence="4 6" id="KW-1133">Transmembrane helix</keyword>
<accession>A0ABC8WSM5</accession>
<dbReference type="InterPro" id="IPR000109">
    <property type="entry name" value="POT_fam"/>
</dbReference>
<dbReference type="AlphaFoldDB" id="A0ABC8WSM5"/>
<comment type="similarity">
    <text evidence="2">Belongs to the major facilitator superfamily. Proton-dependent oligopeptide transporter (POT/PTR) (TC 2.A.17) family.</text>
</comment>
<evidence type="ECO:0000313" key="8">
    <source>
        <dbReference type="Proteomes" id="UP001497457"/>
    </source>
</evidence>
<dbReference type="Gene3D" id="1.20.1250.20">
    <property type="entry name" value="MFS general substrate transporter like domains"/>
    <property type="match status" value="1"/>
</dbReference>
<feature type="transmembrane region" description="Helical" evidence="6">
    <location>
        <begin position="204"/>
        <end position="224"/>
    </location>
</feature>
<evidence type="ECO:0000256" key="4">
    <source>
        <dbReference type="ARBA" id="ARBA00022989"/>
    </source>
</evidence>
<protein>
    <submittedName>
        <fullName evidence="7">Uncharacterized protein</fullName>
    </submittedName>
</protein>
<feature type="transmembrane region" description="Helical" evidence="6">
    <location>
        <begin position="89"/>
        <end position="111"/>
    </location>
</feature>
<feature type="transmembrane region" description="Helical" evidence="6">
    <location>
        <begin position="123"/>
        <end position="147"/>
    </location>
</feature>
<dbReference type="InterPro" id="IPR036259">
    <property type="entry name" value="MFS_trans_sf"/>
</dbReference>
<dbReference type="Pfam" id="PF00854">
    <property type="entry name" value="PTR2"/>
    <property type="match status" value="1"/>
</dbReference>
<feature type="transmembrane region" description="Helical" evidence="6">
    <location>
        <begin position="159"/>
        <end position="183"/>
    </location>
</feature>
<proteinExistence type="inferred from homology"/>
<evidence type="ECO:0000256" key="1">
    <source>
        <dbReference type="ARBA" id="ARBA00004141"/>
    </source>
</evidence>
<feature type="transmembrane region" description="Helical" evidence="6">
    <location>
        <begin position="230"/>
        <end position="250"/>
    </location>
</feature>
<dbReference type="Proteomes" id="UP001497457">
    <property type="component" value="Chromosome 13rd"/>
</dbReference>
<keyword evidence="5 6" id="KW-0472">Membrane</keyword>
<dbReference type="GO" id="GO:0016020">
    <property type="term" value="C:membrane"/>
    <property type="evidence" value="ECO:0007669"/>
    <property type="project" value="UniProtKB-SubCell"/>
</dbReference>
<dbReference type="SUPFAM" id="SSF103473">
    <property type="entry name" value="MFS general substrate transporter"/>
    <property type="match status" value="1"/>
</dbReference>
<reference evidence="7 8" key="2">
    <citation type="submission" date="2024-10" db="EMBL/GenBank/DDBJ databases">
        <authorList>
            <person name="Ryan C."/>
        </authorList>
    </citation>
    <scope>NUCLEOTIDE SEQUENCE [LARGE SCALE GENOMIC DNA]</scope>
</reference>
<reference evidence="8" key="1">
    <citation type="submission" date="2024-06" db="EMBL/GenBank/DDBJ databases">
        <authorList>
            <person name="Ryan C."/>
        </authorList>
    </citation>
    <scope>NUCLEOTIDE SEQUENCE [LARGE SCALE GENOMIC DNA]</scope>
</reference>
<evidence type="ECO:0000313" key="7">
    <source>
        <dbReference type="EMBL" id="CAL4914571.1"/>
    </source>
</evidence>
<dbReference type="CDD" id="cd17416">
    <property type="entry name" value="MFS_NPF1_2"/>
    <property type="match status" value="1"/>
</dbReference>
<feature type="transmembrane region" description="Helical" evidence="6">
    <location>
        <begin position="398"/>
        <end position="421"/>
    </location>
</feature>
<evidence type="ECO:0000256" key="5">
    <source>
        <dbReference type="ARBA" id="ARBA00023136"/>
    </source>
</evidence>
<evidence type="ECO:0000256" key="3">
    <source>
        <dbReference type="ARBA" id="ARBA00022692"/>
    </source>
</evidence>
<sequence>MEEANKNKPQHREAYTVAVVGDDDATMNNKTTMKHLSDDVDAGEPEENYRGWKSMPYVIGNETCEKLGTIGTTANLLVYLTTVFGMKSASATTLLSLWGGTVSMAPVLGAFLSDSYLGRYTTIALASMASFAGMIILTLTAAVPSLHPHNDAGPSATHMAALLVSFALLAVGAGGIRPCNLAFGADQFDPRTTSGRKGINSFFNWYYFTFTIAMMISATVIIYLQSNVSWALGLAVPATLMGLSCAVFFMGTRLYVRVRPEGSPFTSFVQVLVAAYRKRRAPSPASPAAELFDPPHKSSLVSKIAYTDQFLCLDKAAVVLSPDDEVAPGGATAVNPWRLCTLQQVEEVKCLARLLPVWSSGIVYYIVLTNLGNYNVLQAMQTDRHIGSSGFEIPAGSFVVFNMLALTVWIPIYDSVVVPALQRVLAKRKKKKREGGISQLQRIGAGLVMSIATMLVAAAVERHRRKVGDSTSCFVLVPQQLLAGLSEAFAVIGQVDFYYKQFPENMRSVAGAMLSLGFAIASYASGIMVTVVHGTTAGRDGRPDWLTQDLNKGRVDLYYLVIAAMAAVNLVYFVVCARWYRFKKSDSDAVLDLLEEKDAGLNNKVTAPV</sequence>
<feature type="transmembrane region" description="Helical" evidence="6">
    <location>
        <begin position="557"/>
        <end position="575"/>
    </location>
</feature>
<gene>
    <name evidence="7" type="ORF">URODEC1_LOCUS16991</name>
</gene>
<evidence type="ECO:0000256" key="6">
    <source>
        <dbReference type="SAM" id="Phobius"/>
    </source>
</evidence>
<keyword evidence="3 6" id="KW-0812">Transmembrane</keyword>
<comment type="subcellular location">
    <subcellularLocation>
        <location evidence="1">Membrane</location>
        <topology evidence="1">Multi-pass membrane protein</topology>
    </subcellularLocation>
</comment>
<dbReference type="PANTHER" id="PTHR11654">
    <property type="entry name" value="OLIGOPEPTIDE TRANSPORTER-RELATED"/>
    <property type="match status" value="1"/>
</dbReference>
<evidence type="ECO:0000256" key="2">
    <source>
        <dbReference type="ARBA" id="ARBA00005982"/>
    </source>
</evidence>
<organism evidence="7 8">
    <name type="scientific">Urochloa decumbens</name>
    <dbReference type="NCBI Taxonomy" id="240449"/>
    <lineage>
        <taxon>Eukaryota</taxon>
        <taxon>Viridiplantae</taxon>
        <taxon>Streptophyta</taxon>
        <taxon>Embryophyta</taxon>
        <taxon>Tracheophyta</taxon>
        <taxon>Spermatophyta</taxon>
        <taxon>Magnoliopsida</taxon>
        <taxon>Liliopsida</taxon>
        <taxon>Poales</taxon>
        <taxon>Poaceae</taxon>
        <taxon>PACMAD clade</taxon>
        <taxon>Panicoideae</taxon>
        <taxon>Panicodae</taxon>
        <taxon>Paniceae</taxon>
        <taxon>Melinidinae</taxon>
        <taxon>Urochloa</taxon>
    </lineage>
</organism>
<name>A0ABC8WSM5_9POAL</name>